<dbReference type="PANTHER" id="PTHR10934:SF2">
    <property type="entry name" value="LARGE RIBOSOMAL SUBUNIT PROTEIN EL18"/>
    <property type="match status" value="1"/>
</dbReference>
<dbReference type="GO" id="GO:0022625">
    <property type="term" value="C:cytosolic large ribosomal subunit"/>
    <property type="evidence" value="ECO:0007669"/>
    <property type="project" value="TreeGrafter"/>
</dbReference>
<evidence type="ECO:0000256" key="2">
    <source>
        <dbReference type="ARBA" id="ARBA00011133"/>
    </source>
</evidence>
<evidence type="ECO:0000256" key="4">
    <source>
        <dbReference type="ARBA" id="ARBA00023274"/>
    </source>
</evidence>
<organism evidence="6 7">
    <name type="scientific">Tupaia chinensis</name>
    <name type="common">Chinese tree shrew</name>
    <name type="synonym">Tupaia belangeri chinensis</name>
    <dbReference type="NCBI Taxonomy" id="246437"/>
    <lineage>
        <taxon>Eukaryota</taxon>
        <taxon>Metazoa</taxon>
        <taxon>Chordata</taxon>
        <taxon>Craniata</taxon>
        <taxon>Vertebrata</taxon>
        <taxon>Euteleostomi</taxon>
        <taxon>Mammalia</taxon>
        <taxon>Eutheria</taxon>
        <taxon>Euarchontoglires</taxon>
        <taxon>Scandentia</taxon>
        <taxon>Tupaiidae</taxon>
        <taxon>Tupaia</taxon>
    </lineage>
</organism>
<proteinExistence type="inferred from homology"/>
<comment type="subunit">
    <text evidence="2">Component of the large ribosomal subunit.</text>
</comment>
<dbReference type="InterPro" id="IPR036227">
    <property type="entry name" value="Ribosomal_uL15/eL18_sf"/>
</dbReference>
<protein>
    <submittedName>
        <fullName evidence="6">60S ribosomal protein L18</fullName>
    </submittedName>
</protein>
<keyword evidence="7" id="KW-1185">Reference proteome</keyword>
<dbReference type="STRING" id="246437.L9KU41"/>
<evidence type="ECO:0000256" key="1">
    <source>
        <dbReference type="ARBA" id="ARBA00006815"/>
    </source>
</evidence>
<dbReference type="GO" id="GO:0005791">
    <property type="term" value="C:rough endoplasmic reticulum"/>
    <property type="evidence" value="ECO:0007669"/>
    <property type="project" value="UniProtKB-SubCell"/>
</dbReference>
<dbReference type="InterPro" id="IPR021131">
    <property type="entry name" value="Ribosomal_uL15/eL18"/>
</dbReference>
<dbReference type="GO" id="GO:0003723">
    <property type="term" value="F:RNA binding"/>
    <property type="evidence" value="ECO:0007669"/>
    <property type="project" value="TreeGrafter"/>
</dbReference>
<keyword evidence="4" id="KW-0687">Ribonucleoprotein</keyword>
<dbReference type="Pfam" id="PF17135">
    <property type="entry name" value="Ribosomal_L18"/>
    <property type="match status" value="1"/>
</dbReference>
<name>L9KU41_TUPCH</name>
<reference evidence="7" key="2">
    <citation type="journal article" date="2013" name="Nat. Commun.">
        <title>Genome of the Chinese tree shrew.</title>
        <authorList>
            <person name="Fan Y."/>
            <person name="Huang Z.Y."/>
            <person name="Cao C.C."/>
            <person name="Chen C.S."/>
            <person name="Chen Y.X."/>
            <person name="Fan D.D."/>
            <person name="He J."/>
            <person name="Hou H.L."/>
            <person name="Hu L."/>
            <person name="Hu X.T."/>
            <person name="Jiang X.T."/>
            <person name="Lai R."/>
            <person name="Lang Y.S."/>
            <person name="Liang B."/>
            <person name="Liao S.G."/>
            <person name="Mu D."/>
            <person name="Ma Y.Y."/>
            <person name="Niu Y.Y."/>
            <person name="Sun X.Q."/>
            <person name="Xia J.Q."/>
            <person name="Xiao J."/>
            <person name="Xiong Z.Q."/>
            <person name="Xu L."/>
            <person name="Yang L."/>
            <person name="Zhang Y."/>
            <person name="Zhao W."/>
            <person name="Zhao X.D."/>
            <person name="Zheng Y.T."/>
            <person name="Zhou J.M."/>
            <person name="Zhu Y.B."/>
            <person name="Zhang G.J."/>
            <person name="Wang J."/>
            <person name="Yao Y.G."/>
        </authorList>
    </citation>
    <scope>NUCLEOTIDE SEQUENCE [LARGE SCALE GENOMIC DNA]</scope>
</reference>
<dbReference type="Proteomes" id="UP000011518">
    <property type="component" value="Unassembled WGS sequence"/>
</dbReference>
<evidence type="ECO:0000256" key="3">
    <source>
        <dbReference type="ARBA" id="ARBA00022980"/>
    </source>
</evidence>
<sequence length="160" mass="18039">MDHKVRRKEPKSQDIYLRLLVKLYRFLARQTNATFNQVVLKRLFRSRTNWPPLSLSRMIHKIKLPGRENKMAVVLGTITDDVHSGGARAEDQETLSPLPCTVPLHGDTEEKLLQYNEQDGPERTLTTCLSYIECDSAAGDLHSCSRRLPGNAAVEGEGLP</sequence>
<evidence type="ECO:0000259" key="5">
    <source>
        <dbReference type="Pfam" id="PF17135"/>
    </source>
</evidence>
<dbReference type="InParanoid" id="L9KU41"/>
<dbReference type="EMBL" id="KB320659">
    <property type="protein sequence ID" value="ELW66223.1"/>
    <property type="molecule type" value="Genomic_DNA"/>
</dbReference>
<evidence type="ECO:0000313" key="6">
    <source>
        <dbReference type="EMBL" id="ELW66223.1"/>
    </source>
</evidence>
<dbReference type="GO" id="GO:0006412">
    <property type="term" value="P:translation"/>
    <property type="evidence" value="ECO:0007669"/>
    <property type="project" value="InterPro"/>
</dbReference>
<accession>L9KU41</accession>
<keyword evidence="3 6" id="KW-0689">Ribosomal protein</keyword>
<dbReference type="SUPFAM" id="SSF52080">
    <property type="entry name" value="Ribosomal proteins L15p and L18e"/>
    <property type="match status" value="1"/>
</dbReference>
<dbReference type="AlphaFoldDB" id="L9KU41"/>
<dbReference type="GO" id="GO:0003735">
    <property type="term" value="F:structural constituent of ribosome"/>
    <property type="evidence" value="ECO:0007669"/>
    <property type="project" value="InterPro"/>
</dbReference>
<comment type="similarity">
    <text evidence="1">Belongs to the eukaryotic ribosomal protein eL18 family.</text>
</comment>
<dbReference type="InterPro" id="IPR000039">
    <property type="entry name" value="Ribosomal_eL18"/>
</dbReference>
<reference evidence="7" key="1">
    <citation type="submission" date="2012-07" db="EMBL/GenBank/DDBJ databases">
        <title>Genome of the Chinese tree shrew, a rising model animal genetically related to primates.</title>
        <authorList>
            <person name="Zhang G."/>
            <person name="Fan Y."/>
            <person name="Yao Y."/>
            <person name="Huang Z."/>
        </authorList>
    </citation>
    <scope>NUCLEOTIDE SEQUENCE [LARGE SCALE GENOMIC DNA]</scope>
</reference>
<evidence type="ECO:0000313" key="7">
    <source>
        <dbReference type="Proteomes" id="UP000011518"/>
    </source>
</evidence>
<dbReference type="PANTHER" id="PTHR10934">
    <property type="entry name" value="60S RIBOSOMAL PROTEIN L18"/>
    <property type="match status" value="1"/>
</dbReference>
<dbReference type="Gene3D" id="3.100.10.10">
    <property type="match status" value="1"/>
</dbReference>
<gene>
    <name evidence="6" type="ORF">TREES_T100014784</name>
</gene>
<feature type="domain" description="Large ribosomal subunit protein uL15/eL18" evidence="5">
    <location>
        <begin position="3"/>
        <end position="83"/>
    </location>
</feature>